<dbReference type="Proteomes" id="UP000316079">
    <property type="component" value="Unassembled WGS sequence"/>
</dbReference>
<evidence type="ECO:0000313" key="3">
    <source>
        <dbReference type="Proteomes" id="UP000316079"/>
    </source>
</evidence>
<feature type="compositionally biased region" description="Basic residues" evidence="1">
    <location>
        <begin position="74"/>
        <end position="85"/>
    </location>
</feature>
<proteinExistence type="predicted"/>
<name>A0A553MM25_9TELE</name>
<keyword evidence="3" id="KW-1185">Reference proteome</keyword>
<comment type="caution">
    <text evidence="2">The sequence shown here is derived from an EMBL/GenBank/DDBJ whole genome shotgun (WGS) entry which is preliminary data.</text>
</comment>
<dbReference type="EMBL" id="SRMA01027355">
    <property type="protein sequence ID" value="TRY54237.1"/>
    <property type="molecule type" value="Genomic_DNA"/>
</dbReference>
<evidence type="ECO:0000313" key="2">
    <source>
        <dbReference type="EMBL" id="TRY54237.1"/>
    </source>
</evidence>
<organism evidence="2 3">
    <name type="scientific">Danionella cerebrum</name>
    <dbReference type="NCBI Taxonomy" id="2873325"/>
    <lineage>
        <taxon>Eukaryota</taxon>
        <taxon>Metazoa</taxon>
        <taxon>Chordata</taxon>
        <taxon>Craniata</taxon>
        <taxon>Vertebrata</taxon>
        <taxon>Euteleostomi</taxon>
        <taxon>Actinopterygii</taxon>
        <taxon>Neopterygii</taxon>
        <taxon>Teleostei</taxon>
        <taxon>Ostariophysi</taxon>
        <taxon>Cypriniformes</taxon>
        <taxon>Danionidae</taxon>
        <taxon>Danioninae</taxon>
        <taxon>Danionella</taxon>
    </lineage>
</organism>
<accession>A0A553MM25</accession>
<sequence length="263" mass="29977">MTLIVTWTVPVSPSPEAFSKEWRRHGNCLTSQTELCKLALGDVTEICLYLTFQDEDVQQEMSLSQGEMNDFGKQKKKAPPSSHRRRVGLLLNKAGEMPSKHRQTFPMFGELPSLAGLLLYPDEHEKMETTTEAEFGPKTCQKLEPMKTLRCNLTLEGERCFNTTNREDYPFYGPDGAVVWHGKVPVRESKTGELRCSLYQQDFSAPKRGRVRRNQVVPHLDNLAINNVLRADYRTVQQEAFPGWDVCVHTRPPPARLKNTAKD</sequence>
<dbReference type="AlphaFoldDB" id="A0A553MM25"/>
<reference evidence="2 3" key="1">
    <citation type="journal article" date="2019" name="Sci. Data">
        <title>Hybrid genome assembly and annotation of Danionella translucida.</title>
        <authorList>
            <person name="Kadobianskyi M."/>
            <person name="Schulze L."/>
            <person name="Schuelke M."/>
            <person name="Judkewitz B."/>
        </authorList>
    </citation>
    <scope>NUCLEOTIDE SEQUENCE [LARGE SCALE GENOMIC DNA]</scope>
    <source>
        <strain evidence="2 3">Bolton</strain>
    </source>
</reference>
<evidence type="ECO:0000256" key="1">
    <source>
        <dbReference type="SAM" id="MobiDB-lite"/>
    </source>
</evidence>
<dbReference type="OrthoDB" id="9973968at2759"/>
<gene>
    <name evidence="2" type="ORF">DNTS_035430</name>
</gene>
<protein>
    <submittedName>
        <fullName evidence="2">Uncharacterized protein</fullName>
    </submittedName>
</protein>
<feature type="region of interest" description="Disordered" evidence="1">
    <location>
        <begin position="66"/>
        <end position="85"/>
    </location>
</feature>